<feature type="compositionally biased region" description="Basic and acidic residues" evidence="13">
    <location>
        <begin position="768"/>
        <end position="782"/>
    </location>
</feature>
<keyword evidence="5 15" id="KW-0732">Signal</keyword>
<evidence type="ECO:0000313" key="17">
    <source>
        <dbReference type="EMBL" id="KGN53791.1"/>
    </source>
</evidence>
<keyword evidence="8 12" id="KW-0067">ATP-binding</keyword>
<keyword evidence="9 14" id="KW-1133">Transmembrane helix</keyword>
<evidence type="ECO:0000256" key="1">
    <source>
        <dbReference type="ARBA" id="ARBA00004479"/>
    </source>
</evidence>
<evidence type="ECO:0000256" key="12">
    <source>
        <dbReference type="PROSITE-ProRule" id="PRU10141"/>
    </source>
</evidence>
<dbReference type="PROSITE" id="PS00107">
    <property type="entry name" value="PROTEIN_KINASE_ATP"/>
    <property type="match status" value="1"/>
</dbReference>
<dbReference type="GO" id="GO:0004672">
    <property type="term" value="F:protein kinase activity"/>
    <property type="evidence" value="ECO:0000318"/>
    <property type="project" value="GO_Central"/>
</dbReference>
<dbReference type="PROSITE" id="PS50011">
    <property type="entry name" value="PROTEIN_KINASE_DOM"/>
    <property type="match status" value="1"/>
</dbReference>
<evidence type="ECO:0000256" key="7">
    <source>
        <dbReference type="ARBA" id="ARBA00022777"/>
    </source>
</evidence>
<evidence type="ECO:0000256" key="2">
    <source>
        <dbReference type="ARBA" id="ARBA00022527"/>
    </source>
</evidence>
<reference evidence="17 18" key="3">
    <citation type="journal article" date="2010" name="BMC Genomics">
        <title>Transcriptome sequencing and comparative analysis of cucumber flowers with different sex types.</title>
        <authorList>
            <person name="Guo S."/>
            <person name="Zheng Y."/>
            <person name="Joung J.G."/>
            <person name="Liu S."/>
            <person name="Zhang Z."/>
            <person name="Crasta O.R."/>
            <person name="Sobral B.W."/>
            <person name="Xu Y."/>
            <person name="Huang S."/>
            <person name="Fei Z."/>
        </authorList>
    </citation>
    <scope>NUCLEOTIDE SEQUENCE [LARGE SCALE GENOMIC DNA]</scope>
    <source>
        <strain evidence="18">cv. 9930</strain>
    </source>
</reference>
<evidence type="ECO:0000256" key="5">
    <source>
        <dbReference type="ARBA" id="ARBA00022729"/>
    </source>
</evidence>
<dbReference type="FunFam" id="2.60.120.430:FF:000007">
    <property type="entry name" value="FERONIA receptor-like kinase"/>
    <property type="match status" value="1"/>
</dbReference>
<reference evidence="17 18" key="1">
    <citation type="journal article" date="2009" name="Nat. Genet.">
        <title>The genome of the cucumber, Cucumis sativus L.</title>
        <authorList>
            <person name="Huang S."/>
            <person name="Li R."/>
            <person name="Zhang Z."/>
            <person name="Li L."/>
            <person name="Gu X."/>
            <person name="Fan W."/>
            <person name="Lucas W.J."/>
            <person name="Wang X."/>
            <person name="Xie B."/>
            <person name="Ni P."/>
            <person name="Ren Y."/>
            <person name="Zhu H."/>
            <person name="Li J."/>
            <person name="Lin K."/>
            <person name="Jin W."/>
            <person name="Fei Z."/>
            <person name="Li G."/>
            <person name="Staub J."/>
            <person name="Kilian A."/>
            <person name="van der Vossen E.A."/>
            <person name="Wu Y."/>
            <person name="Guo J."/>
            <person name="He J."/>
            <person name="Jia Z."/>
            <person name="Ren Y."/>
            <person name="Tian G."/>
            <person name="Lu Y."/>
            <person name="Ruan J."/>
            <person name="Qian W."/>
            <person name="Wang M."/>
            <person name="Huang Q."/>
            <person name="Li B."/>
            <person name="Xuan Z."/>
            <person name="Cao J."/>
            <person name="Asan"/>
            <person name="Wu Z."/>
            <person name="Zhang J."/>
            <person name="Cai Q."/>
            <person name="Bai Y."/>
            <person name="Zhao B."/>
            <person name="Han Y."/>
            <person name="Li Y."/>
            <person name="Li X."/>
            <person name="Wang S."/>
            <person name="Shi Q."/>
            <person name="Liu S."/>
            <person name="Cho W.K."/>
            <person name="Kim J.Y."/>
            <person name="Xu Y."/>
            <person name="Heller-Uszynska K."/>
            <person name="Miao H."/>
            <person name="Cheng Z."/>
            <person name="Zhang S."/>
            <person name="Wu J."/>
            <person name="Yang Y."/>
            <person name="Kang H."/>
            <person name="Li M."/>
            <person name="Liang H."/>
            <person name="Ren X."/>
            <person name="Shi Z."/>
            <person name="Wen M."/>
            <person name="Jian M."/>
            <person name="Yang H."/>
            <person name="Zhang G."/>
            <person name="Yang Z."/>
            <person name="Chen R."/>
            <person name="Liu S."/>
            <person name="Li J."/>
            <person name="Ma L."/>
            <person name="Liu H."/>
            <person name="Zhou Y."/>
            <person name="Zhao J."/>
            <person name="Fang X."/>
            <person name="Li G."/>
            <person name="Fang L."/>
            <person name="Li Y."/>
            <person name="Liu D."/>
            <person name="Zheng H."/>
            <person name="Zhang Y."/>
            <person name="Qin N."/>
            <person name="Li Z."/>
            <person name="Yang G."/>
            <person name="Yang S."/>
            <person name="Bolund L."/>
            <person name="Kristiansen K."/>
            <person name="Zheng H."/>
            <person name="Li S."/>
            <person name="Zhang X."/>
            <person name="Yang H."/>
            <person name="Wang J."/>
            <person name="Sun R."/>
            <person name="Zhang B."/>
            <person name="Jiang S."/>
            <person name="Wang J."/>
            <person name="Du Y."/>
            <person name="Li S."/>
        </authorList>
    </citation>
    <scope>NUCLEOTIDE SEQUENCE [LARGE SCALE GENOMIC DNA]</scope>
    <source>
        <strain evidence="18">cv. 9930</strain>
    </source>
</reference>
<dbReference type="InterPro" id="IPR011009">
    <property type="entry name" value="Kinase-like_dom_sf"/>
</dbReference>
<dbReference type="FunFam" id="2.60.120.430:FF:000003">
    <property type="entry name" value="FERONIA receptor-like kinase"/>
    <property type="match status" value="1"/>
</dbReference>
<evidence type="ECO:0000256" key="4">
    <source>
        <dbReference type="ARBA" id="ARBA00022692"/>
    </source>
</evidence>
<dbReference type="Gene3D" id="1.10.510.10">
    <property type="entry name" value="Transferase(Phosphotransferase) domain 1"/>
    <property type="match status" value="2"/>
</dbReference>
<feature type="chain" id="PRO_5001972704" description="Protein kinase domain-containing protein" evidence="15">
    <location>
        <begin position="32"/>
        <end position="833"/>
    </location>
</feature>
<feature type="signal peptide" evidence="15">
    <location>
        <begin position="1"/>
        <end position="31"/>
    </location>
</feature>
<dbReference type="GO" id="GO:0005524">
    <property type="term" value="F:ATP binding"/>
    <property type="evidence" value="ECO:0007669"/>
    <property type="project" value="UniProtKB-UniRule"/>
</dbReference>
<sequence>MAKNVTNHASSTTIIFLFAFFFLSIPVAGDSQPPYTPVDNILIKCGFNGNSSVLGDTRSWIGDVNSKFFPSDFHYNHDSIALSPLTQPSSPVYETTRLSPSQFAYSFPVSPGQKFIRLYFYSASYPNFDRSKAIFSVKLGLFFTLLHDFNASFTADAFGSNEMVREFCVCVDGNNEKLNLTFTPSNQDSYAFISGIEIVSMPSFLYYTPIVPNDGGLSIRDLKLVGQNNPSFEIDKYTSLETVYRVNIGGPFIPPVEDTGMFRTWSDDTNLLDGYIHDDARLLNTTIHLHYSLIPTYTAPELVYRTARTMGSNETDNKSYNLTWEYLVDPGFYYMLRLHFCEIDPEISDINERMFLIYIKDKIAEKNMDVFRLANGKGIPYLKDYIVLVPSAGTTKKKVKLSVKLQASADEWKTRWATVLLNGIEIFKLNNSNGNLAGENPEPPLIFSPTQTPPLSSETNSKLVIVVVISVVVGVLVVVLALGLFVLHRWKTCTDHSSSDGTSWWAPYSISTNKSSKTRSSNLPSDLCRYFSLAEIRAATKNFDDIFIIGVGGFGNVYKGYIDDGGTQVAIKRLKQGSKQGAHEFKTEIEMLSQLRHLHLVSLIGFCNDENEMILVYDYMSHGTLRSHLYGNNEQPLTWKQRLQICIGAAREYYRRQQLTEKSDVYSFGVVLCEVLCARPPLMRLADKKQTHIAGWVQRCAQNNTIAQIIDPNIKNEISPECLRKFVEIAVSCIQDEGMMRPSMNDVVWSLEFALQLQDASKNNGCEDGVKGGSHEYERDEEKEMEEEEESIFSSSVDRKWMGSSDMTTLNSEESGKGMSRIVFSEILEPTAR</sequence>
<keyword evidence="7" id="KW-0418">Kinase</keyword>
<dbReference type="Gene3D" id="2.60.120.430">
    <property type="entry name" value="Galactose-binding lectin"/>
    <property type="match status" value="2"/>
</dbReference>
<dbReference type="InterPro" id="IPR001245">
    <property type="entry name" value="Ser-Thr/Tyr_kinase_cat_dom"/>
</dbReference>
<accession>A0A0A0L0X4</accession>
<evidence type="ECO:0000256" key="14">
    <source>
        <dbReference type="SAM" id="Phobius"/>
    </source>
</evidence>
<keyword evidence="10 14" id="KW-0472">Membrane</keyword>
<dbReference type="Proteomes" id="UP000029981">
    <property type="component" value="Chromosome 4"/>
</dbReference>
<evidence type="ECO:0000256" key="8">
    <source>
        <dbReference type="ARBA" id="ARBA00022840"/>
    </source>
</evidence>
<dbReference type="Pfam" id="PF07714">
    <property type="entry name" value="PK_Tyr_Ser-Thr"/>
    <property type="match status" value="1"/>
</dbReference>
<dbReference type="SMR" id="A0A0A0L0X4"/>
<evidence type="ECO:0000256" key="13">
    <source>
        <dbReference type="SAM" id="MobiDB-lite"/>
    </source>
</evidence>
<protein>
    <recommendedName>
        <fullName evidence="16">Protein kinase domain-containing protein</fullName>
    </recommendedName>
</protein>
<evidence type="ECO:0000256" key="15">
    <source>
        <dbReference type="SAM" id="SignalP"/>
    </source>
</evidence>
<reference evidence="17 18" key="4">
    <citation type="journal article" date="2011" name="BMC Genomics">
        <title>RNA-Seq improves annotation of protein-coding genes in the cucumber genome.</title>
        <authorList>
            <person name="Li Z."/>
            <person name="Zhang Z."/>
            <person name="Yan P."/>
            <person name="Huang S."/>
            <person name="Fei Z."/>
            <person name="Lin K."/>
        </authorList>
    </citation>
    <scope>NUCLEOTIDE SEQUENCE [LARGE SCALE GENOMIC DNA]</scope>
    <source>
        <strain evidence="18">cv. 9930</strain>
    </source>
</reference>
<dbReference type="PANTHER" id="PTHR34590:SF15">
    <property type="entry name" value="PROTEIN KINASE DOMAIN-CONTAINING PROTEIN"/>
    <property type="match status" value="1"/>
</dbReference>
<dbReference type="OMA" id="TWRTLYS"/>
<comment type="subcellular location">
    <subcellularLocation>
        <location evidence="1">Membrane</location>
        <topology evidence="1">Single-pass type I membrane protein</topology>
    </subcellularLocation>
</comment>
<evidence type="ECO:0000256" key="11">
    <source>
        <dbReference type="ARBA" id="ARBA00023180"/>
    </source>
</evidence>
<dbReference type="PANTHER" id="PTHR34590">
    <property type="entry name" value="OS03G0124300 PROTEIN-RELATED"/>
    <property type="match status" value="1"/>
</dbReference>
<feature type="domain" description="Protein kinase" evidence="16">
    <location>
        <begin position="543"/>
        <end position="833"/>
    </location>
</feature>
<feature type="transmembrane region" description="Helical" evidence="14">
    <location>
        <begin position="463"/>
        <end position="487"/>
    </location>
</feature>
<proteinExistence type="predicted"/>
<keyword evidence="2" id="KW-0723">Serine/threonine-protein kinase</keyword>
<name>A0A0A0L0X4_CUCSA</name>
<organism evidence="17 18">
    <name type="scientific">Cucumis sativus</name>
    <name type="common">Cucumber</name>
    <dbReference type="NCBI Taxonomy" id="3659"/>
    <lineage>
        <taxon>Eukaryota</taxon>
        <taxon>Viridiplantae</taxon>
        <taxon>Streptophyta</taxon>
        <taxon>Embryophyta</taxon>
        <taxon>Tracheophyta</taxon>
        <taxon>Spermatophyta</taxon>
        <taxon>Magnoliopsida</taxon>
        <taxon>eudicotyledons</taxon>
        <taxon>Gunneridae</taxon>
        <taxon>Pentapetalae</taxon>
        <taxon>rosids</taxon>
        <taxon>fabids</taxon>
        <taxon>Cucurbitales</taxon>
        <taxon>Cucurbitaceae</taxon>
        <taxon>Benincaseae</taxon>
        <taxon>Cucumis</taxon>
    </lineage>
</organism>
<dbReference type="InterPro" id="IPR017441">
    <property type="entry name" value="Protein_kinase_ATP_BS"/>
</dbReference>
<evidence type="ECO:0000256" key="3">
    <source>
        <dbReference type="ARBA" id="ARBA00022679"/>
    </source>
</evidence>
<evidence type="ECO:0000313" key="18">
    <source>
        <dbReference type="Proteomes" id="UP000029981"/>
    </source>
</evidence>
<dbReference type="InterPro" id="IPR000719">
    <property type="entry name" value="Prot_kinase_dom"/>
</dbReference>
<dbReference type="Pfam" id="PF12819">
    <property type="entry name" value="Malectin_like"/>
    <property type="match status" value="1"/>
</dbReference>
<gene>
    <name evidence="17" type="ORF">Csa_4G129570</name>
</gene>
<dbReference type="eggNOG" id="KOG1187">
    <property type="taxonomic scope" value="Eukaryota"/>
</dbReference>
<keyword evidence="3" id="KW-0808">Transferase</keyword>
<feature type="binding site" evidence="12">
    <location>
        <position position="572"/>
    </location>
    <ligand>
        <name>ATP</name>
        <dbReference type="ChEBI" id="CHEBI:30616"/>
    </ligand>
</feature>
<dbReference type="GO" id="GO:0004674">
    <property type="term" value="F:protein serine/threonine kinase activity"/>
    <property type="evidence" value="ECO:0007669"/>
    <property type="project" value="UniProtKB-KW"/>
</dbReference>
<reference evidence="17 18" key="2">
    <citation type="journal article" date="2009" name="PLoS ONE">
        <title>An integrated genetic and cytogenetic map of the cucumber genome.</title>
        <authorList>
            <person name="Ren Y."/>
            <person name="Zhang Z."/>
            <person name="Liu J."/>
            <person name="Staub J.E."/>
            <person name="Han Y."/>
            <person name="Cheng Z."/>
            <person name="Li X."/>
            <person name="Lu J."/>
            <person name="Miao H."/>
            <person name="Kang H."/>
            <person name="Xie B."/>
            <person name="Gu X."/>
            <person name="Wang X."/>
            <person name="Du Y."/>
            <person name="Jin W."/>
            <person name="Huang S."/>
        </authorList>
    </citation>
    <scope>NUCLEOTIDE SEQUENCE [LARGE SCALE GENOMIC DNA]</scope>
    <source>
        <strain evidence="18">cv. 9930</strain>
    </source>
</reference>
<evidence type="ECO:0000259" key="16">
    <source>
        <dbReference type="PROSITE" id="PS50011"/>
    </source>
</evidence>
<dbReference type="InterPro" id="IPR024788">
    <property type="entry name" value="Malectin-like_Carb-bd_dom"/>
</dbReference>
<keyword evidence="4 14" id="KW-0812">Transmembrane</keyword>
<dbReference type="InterPro" id="IPR045272">
    <property type="entry name" value="ANXUR1/2-like"/>
</dbReference>
<dbReference type="GO" id="GO:0005886">
    <property type="term" value="C:plasma membrane"/>
    <property type="evidence" value="ECO:0000318"/>
    <property type="project" value="GO_Central"/>
</dbReference>
<dbReference type="EMBL" id="CM002925">
    <property type="protein sequence ID" value="KGN53791.1"/>
    <property type="molecule type" value="Genomic_DNA"/>
</dbReference>
<dbReference type="FunFam" id="3.30.200.20:FF:000645">
    <property type="entry name" value="Receptor-like protein kinase FERONIA"/>
    <property type="match status" value="1"/>
</dbReference>
<dbReference type="Gramene" id="KGN53791">
    <property type="protein sequence ID" value="KGN53791"/>
    <property type="gene ID" value="Csa_4G129570"/>
</dbReference>
<keyword evidence="6 12" id="KW-0547">Nucleotide-binding</keyword>
<dbReference type="SUPFAM" id="SSF56112">
    <property type="entry name" value="Protein kinase-like (PK-like)"/>
    <property type="match status" value="1"/>
</dbReference>
<evidence type="ECO:0000256" key="10">
    <source>
        <dbReference type="ARBA" id="ARBA00023136"/>
    </source>
</evidence>
<keyword evidence="11" id="KW-0325">Glycoprotein</keyword>
<feature type="region of interest" description="Disordered" evidence="13">
    <location>
        <begin position="764"/>
        <end position="796"/>
    </location>
</feature>
<evidence type="ECO:0000256" key="9">
    <source>
        <dbReference type="ARBA" id="ARBA00022989"/>
    </source>
</evidence>
<dbReference type="GO" id="GO:0004714">
    <property type="term" value="F:transmembrane receptor protein tyrosine kinase activity"/>
    <property type="evidence" value="ECO:0007669"/>
    <property type="project" value="InterPro"/>
</dbReference>
<keyword evidence="18" id="KW-1185">Reference proteome</keyword>
<evidence type="ECO:0000256" key="6">
    <source>
        <dbReference type="ARBA" id="ARBA00022741"/>
    </source>
</evidence>
<dbReference type="AlphaFoldDB" id="A0A0A0L0X4"/>